<protein>
    <submittedName>
        <fullName evidence="1">Unannotated protein</fullName>
    </submittedName>
</protein>
<name>A0A6J7E6K2_9ZZZZ</name>
<dbReference type="EMBL" id="CAFBLM010000063">
    <property type="protein sequence ID" value="CAB4878271.1"/>
    <property type="molecule type" value="Genomic_DNA"/>
</dbReference>
<gene>
    <name evidence="1" type="ORF">UFOPK3401_01213</name>
</gene>
<dbReference type="AlphaFoldDB" id="A0A6J7E6K2"/>
<evidence type="ECO:0000313" key="1">
    <source>
        <dbReference type="EMBL" id="CAB4878271.1"/>
    </source>
</evidence>
<accession>A0A6J7E6K2</accession>
<proteinExistence type="predicted"/>
<organism evidence="1">
    <name type="scientific">freshwater metagenome</name>
    <dbReference type="NCBI Taxonomy" id="449393"/>
    <lineage>
        <taxon>unclassified sequences</taxon>
        <taxon>metagenomes</taxon>
        <taxon>ecological metagenomes</taxon>
    </lineage>
</organism>
<sequence>MPLTLGSFNLPTGLGHPTKVSFKNLSHVHTARNTQGVQDNVNRSSISQERHVFGWQDLGDNTLVAVAASKLVTVLDLALLRDVHANQLVHPWRKFITVLVIENANVDDLAGLTVWNLERSIPNFASLLTKDGTQQTLFRGQLSFTLRCDLANQNITWNNFGTDANNATLVEVLEDFFRHVWNVSSNFLWAQLGVARIDFVFLNVN</sequence>
<reference evidence="1" key="1">
    <citation type="submission" date="2020-05" db="EMBL/GenBank/DDBJ databases">
        <authorList>
            <person name="Chiriac C."/>
            <person name="Salcher M."/>
            <person name="Ghai R."/>
            <person name="Kavagutti S V."/>
        </authorList>
    </citation>
    <scope>NUCLEOTIDE SEQUENCE</scope>
</reference>